<keyword evidence="1" id="KW-0812">Transmembrane</keyword>
<evidence type="ECO:0000313" key="2">
    <source>
        <dbReference type="EMBL" id="HAN24010.1"/>
    </source>
</evidence>
<keyword evidence="1" id="KW-1133">Transmembrane helix</keyword>
<dbReference type="Proteomes" id="UP000257479">
    <property type="component" value="Unassembled WGS sequence"/>
</dbReference>
<evidence type="ECO:0000313" key="3">
    <source>
        <dbReference type="Proteomes" id="UP000257479"/>
    </source>
</evidence>
<sequence length="265" mass="26595">QPVSPDFASRSAQVLGAPTTAVSAGDQVSFTVSAIDMTSLGSPLNTTLEYAVAGSAATFTPVAFVNGTATVSFTVPLDAPASTSVVLTSPASGTKVTVPLTVSNGTGLPGTGPGTEVPGTTPPSIIPLPVPDAALTAALEGKISASDTTPSVGDAVKIYVGVEHAGEWVTVWVHSTPVRIGTWFLVDASGYVTVTIPAGVSGAHSLVVQDADGNVIGWQAVTIADPSLAALPRTGGQDLQWLLWAGVLLLGAGAAARMTVRNRRS</sequence>
<evidence type="ECO:0008006" key="4">
    <source>
        <dbReference type="Google" id="ProtNLM"/>
    </source>
</evidence>
<reference evidence="2 3" key="1">
    <citation type="journal article" date="2018" name="Nat. Biotechnol.">
        <title>A standardized bacterial taxonomy based on genome phylogeny substantially revises the tree of life.</title>
        <authorList>
            <person name="Parks D.H."/>
            <person name="Chuvochina M."/>
            <person name="Waite D.W."/>
            <person name="Rinke C."/>
            <person name="Skarshewski A."/>
            <person name="Chaumeil P.A."/>
            <person name="Hugenholtz P."/>
        </authorList>
    </citation>
    <scope>NUCLEOTIDE SEQUENCE [LARGE SCALE GENOMIC DNA]</scope>
    <source>
        <strain evidence="2">UBA9152</strain>
    </source>
</reference>
<comment type="caution">
    <text evidence="2">The sequence shown here is derived from an EMBL/GenBank/DDBJ whole genome shotgun (WGS) entry which is preliminary data.</text>
</comment>
<dbReference type="EMBL" id="DMNG01000094">
    <property type="protein sequence ID" value="HAN24010.1"/>
    <property type="molecule type" value="Genomic_DNA"/>
</dbReference>
<feature type="transmembrane region" description="Helical" evidence="1">
    <location>
        <begin position="241"/>
        <end position="260"/>
    </location>
</feature>
<keyword evidence="1" id="KW-0472">Membrane</keyword>
<name>A0A3C1KBF0_9MICO</name>
<dbReference type="NCBIfam" id="TIGR01167">
    <property type="entry name" value="LPXTG_anchor"/>
    <property type="match status" value="1"/>
</dbReference>
<gene>
    <name evidence="2" type="ORF">DCP95_05485</name>
</gene>
<feature type="non-terminal residue" evidence="2">
    <location>
        <position position="1"/>
    </location>
</feature>
<protein>
    <recommendedName>
        <fullName evidence="4">Gram-positive cocci surface proteins LPxTG domain-containing protein</fullName>
    </recommendedName>
</protein>
<organism evidence="2 3">
    <name type="scientific">Microbacterium ginsengisoli</name>
    <dbReference type="NCBI Taxonomy" id="400772"/>
    <lineage>
        <taxon>Bacteria</taxon>
        <taxon>Bacillati</taxon>
        <taxon>Actinomycetota</taxon>
        <taxon>Actinomycetes</taxon>
        <taxon>Micrococcales</taxon>
        <taxon>Microbacteriaceae</taxon>
        <taxon>Microbacterium</taxon>
    </lineage>
</organism>
<dbReference type="AlphaFoldDB" id="A0A3C1KBF0"/>
<proteinExistence type="predicted"/>
<evidence type="ECO:0000256" key="1">
    <source>
        <dbReference type="SAM" id="Phobius"/>
    </source>
</evidence>
<accession>A0A3C1KBF0</accession>